<comment type="subcellular location">
    <subcellularLocation>
        <location evidence="1">Cytoplasm</location>
        <location evidence="1">Cytosol</location>
    </subcellularLocation>
</comment>
<feature type="region of interest" description="Disordered" evidence="10">
    <location>
        <begin position="1"/>
        <end position="25"/>
    </location>
</feature>
<proteinExistence type="inferred from homology"/>
<dbReference type="InterPro" id="IPR037171">
    <property type="entry name" value="NagB/RpiA_transferase-like"/>
</dbReference>
<evidence type="ECO:0000256" key="4">
    <source>
        <dbReference type="ARBA" id="ARBA00022540"/>
    </source>
</evidence>
<evidence type="ECO:0000313" key="11">
    <source>
        <dbReference type="EMBL" id="KFD47020.1"/>
    </source>
</evidence>
<evidence type="ECO:0000256" key="2">
    <source>
        <dbReference type="ARBA" id="ARBA00007251"/>
    </source>
</evidence>
<dbReference type="Proteomes" id="UP000030758">
    <property type="component" value="Unassembled WGS sequence"/>
</dbReference>
<evidence type="ECO:0000256" key="6">
    <source>
        <dbReference type="ARBA" id="ARBA00044147"/>
    </source>
</evidence>
<dbReference type="Proteomes" id="UP000030764">
    <property type="component" value="Unassembled WGS sequence"/>
</dbReference>
<keyword evidence="4" id="KW-0396">Initiation factor</keyword>
<feature type="region of interest" description="Disordered" evidence="10">
    <location>
        <begin position="37"/>
        <end position="56"/>
    </location>
</feature>
<evidence type="ECO:0000256" key="5">
    <source>
        <dbReference type="ARBA" id="ARBA00022917"/>
    </source>
</evidence>
<evidence type="ECO:0000256" key="3">
    <source>
        <dbReference type="ARBA" id="ARBA00022490"/>
    </source>
</evidence>
<comment type="similarity">
    <text evidence="2 9">Belongs to the eIF-2B alpha/beta/delta subunits family.</text>
</comment>
<evidence type="ECO:0000256" key="7">
    <source>
        <dbReference type="ARBA" id="ARBA00044356"/>
    </source>
</evidence>
<dbReference type="AlphaFoldDB" id="A0A085MUY5"/>
<organism evidence="12">
    <name type="scientific">Trichuris suis</name>
    <name type="common">pig whipworm</name>
    <dbReference type="NCBI Taxonomy" id="68888"/>
    <lineage>
        <taxon>Eukaryota</taxon>
        <taxon>Metazoa</taxon>
        <taxon>Ecdysozoa</taxon>
        <taxon>Nematoda</taxon>
        <taxon>Enoplea</taxon>
        <taxon>Dorylaimia</taxon>
        <taxon>Trichinellida</taxon>
        <taxon>Trichuridae</taxon>
        <taxon>Trichuris</taxon>
    </lineage>
</organism>
<dbReference type="EMBL" id="KL367638">
    <property type="protein sequence ID" value="KFD61031.1"/>
    <property type="molecule type" value="Genomic_DNA"/>
</dbReference>
<dbReference type="EMBL" id="KL363343">
    <property type="protein sequence ID" value="KFD47020.1"/>
    <property type="molecule type" value="Genomic_DNA"/>
</dbReference>
<evidence type="ECO:0000256" key="1">
    <source>
        <dbReference type="ARBA" id="ARBA00004514"/>
    </source>
</evidence>
<sequence>MADVNVGVESDVHSSKTKAQLRAERRAIQEAQRAAKADRLIAGSVGKDYSPQRSDRVDSTRLAAVVGSQSPLAGVRTEQSRKSTNITVAEVPDEFKKLVTDGSMPSRCEDSDSRIGEIAEAVRETIVNFRQSSNKSCPRELDALFSAGFRFLSGDCPLPPSVTTMMKQLNWKISLLPDSCAEAEAKEALLEWLDDFLEQNVKLAATAIAITVLGILHDMNSTPVILTYSNSSLVEMSLRYVHSEGVQFSVVIIDDVPQSHGFDLMKQLVPNGIQCQYALLNGIRHVLSEVKVVLLGAYGVLANGNVLTPMGSCQVAQIASTRNIPVLVLCQTFKFCERVMTSSNEVAWSDCEVLPSELVTGLVTEIRILPCTAVPAVLRVKQPA</sequence>
<dbReference type="Gene3D" id="3.40.50.10470">
    <property type="entry name" value="Translation initiation factor eif-2b, domain 2"/>
    <property type="match status" value="1"/>
</dbReference>
<evidence type="ECO:0000256" key="9">
    <source>
        <dbReference type="RuleBase" id="RU003814"/>
    </source>
</evidence>
<dbReference type="PANTHER" id="PTHR10233">
    <property type="entry name" value="TRANSLATION INITIATION FACTOR EIF-2B"/>
    <property type="match status" value="1"/>
</dbReference>
<dbReference type="OrthoDB" id="10254737at2759"/>
<name>A0A085MUY5_9BILA</name>
<dbReference type="InterPro" id="IPR042529">
    <property type="entry name" value="IF_2B-like_C"/>
</dbReference>
<comment type="subunit">
    <text evidence="8">Component of the translation initiation factor 2B (eIF2B) complex which is a heterodecamer of two sets of five different subunits: alpha, beta, gamma, delta and epsilon. Subunits alpha, beta and delta comprise a regulatory subcomplex and subunits epsilon and gamma comprise a catalytic subcomplex. Within the complex, the hexameric regulatory complex resides at the center, with the two heterodimeric catalytic subcomplexes bound on opposite sides.</text>
</comment>
<reference evidence="12 13" key="1">
    <citation type="journal article" date="2014" name="Nat. Genet.">
        <title>Genome and transcriptome of the porcine whipworm Trichuris suis.</title>
        <authorList>
            <person name="Jex A.R."/>
            <person name="Nejsum P."/>
            <person name="Schwarz E.M."/>
            <person name="Hu L."/>
            <person name="Young N.D."/>
            <person name="Hall R.S."/>
            <person name="Korhonen P.K."/>
            <person name="Liao S."/>
            <person name="Thamsborg S."/>
            <person name="Xia J."/>
            <person name="Xu P."/>
            <person name="Wang S."/>
            <person name="Scheerlinck J.P."/>
            <person name="Hofmann A."/>
            <person name="Sternberg P.W."/>
            <person name="Wang J."/>
            <person name="Gasser R.B."/>
        </authorList>
    </citation>
    <scope>NUCLEOTIDE SEQUENCE [LARGE SCALE GENOMIC DNA]</scope>
    <source>
        <strain evidence="12">DCEP-RM93F</strain>
        <strain evidence="11">DCEP-RM93M</strain>
    </source>
</reference>
<dbReference type="InterPro" id="IPR000649">
    <property type="entry name" value="IF-2B-related"/>
</dbReference>
<dbReference type="PANTHER" id="PTHR10233:SF14">
    <property type="entry name" value="TRANSLATION INITIATION FACTOR EIF-2B SUBUNIT DELTA"/>
    <property type="match status" value="1"/>
</dbReference>
<gene>
    <name evidence="11" type="ORF">M513_12102</name>
    <name evidence="12" type="ORF">M514_12102</name>
</gene>
<keyword evidence="13" id="KW-1185">Reference proteome</keyword>
<protein>
    <recommendedName>
        <fullName evidence="6">Translation initiation factor eIF2B subunit delta</fullName>
    </recommendedName>
    <alternativeName>
        <fullName evidence="7">eIF2B GDP-GTP exchange factor subunit delta</fullName>
    </alternativeName>
</protein>
<keyword evidence="3" id="KW-0963">Cytoplasm</keyword>
<dbReference type="GO" id="GO:0005829">
    <property type="term" value="C:cytosol"/>
    <property type="evidence" value="ECO:0007669"/>
    <property type="project" value="UniProtKB-SubCell"/>
</dbReference>
<evidence type="ECO:0000256" key="10">
    <source>
        <dbReference type="SAM" id="MobiDB-lite"/>
    </source>
</evidence>
<dbReference type="GO" id="GO:0003743">
    <property type="term" value="F:translation initiation factor activity"/>
    <property type="evidence" value="ECO:0007669"/>
    <property type="project" value="UniProtKB-KW"/>
</dbReference>
<dbReference type="SUPFAM" id="SSF100950">
    <property type="entry name" value="NagB/RpiA/CoA transferase-like"/>
    <property type="match status" value="1"/>
</dbReference>
<keyword evidence="5" id="KW-0648">Protein biosynthesis</keyword>
<evidence type="ECO:0000256" key="8">
    <source>
        <dbReference type="ARBA" id="ARBA00046432"/>
    </source>
</evidence>
<accession>A0A085MUY5</accession>
<evidence type="ECO:0000313" key="12">
    <source>
        <dbReference type="EMBL" id="KFD61031.1"/>
    </source>
</evidence>
<evidence type="ECO:0000313" key="13">
    <source>
        <dbReference type="Proteomes" id="UP000030764"/>
    </source>
</evidence>
<dbReference type="Pfam" id="PF01008">
    <property type="entry name" value="IF-2B"/>
    <property type="match status" value="1"/>
</dbReference>